<keyword evidence="1" id="KW-0472">Membrane</keyword>
<proteinExistence type="predicted"/>
<accession>A0A1E5Q2X7</accession>
<evidence type="ECO:0000256" key="1">
    <source>
        <dbReference type="SAM" id="Phobius"/>
    </source>
</evidence>
<keyword evidence="1" id="KW-0812">Transmembrane</keyword>
<gene>
    <name evidence="2" type="ORF">BEN30_17325</name>
</gene>
<keyword evidence="1" id="KW-1133">Transmembrane helix</keyword>
<dbReference type="Proteomes" id="UP000095347">
    <property type="component" value="Unassembled WGS sequence"/>
</dbReference>
<evidence type="ECO:0000313" key="2">
    <source>
        <dbReference type="EMBL" id="OEJ63798.1"/>
    </source>
</evidence>
<evidence type="ECO:0000313" key="3">
    <source>
        <dbReference type="Proteomes" id="UP000095347"/>
    </source>
</evidence>
<comment type="caution">
    <text evidence="2">The sequence shown here is derived from an EMBL/GenBank/DDBJ whole genome shotgun (WGS) entry which is preliminary data.</text>
</comment>
<feature type="transmembrane region" description="Helical" evidence="1">
    <location>
        <begin position="43"/>
        <end position="63"/>
    </location>
</feature>
<organism evidence="2 3">
    <name type="scientific">Magnetovibrio blakemorei</name>
    <dbReference type="NCBI Taxonomy" id="28181"/>
    <lineage>
        <taxon>Bacteria</taxon>
        <taxon>Pseudomonadati</taxon>
        <taxon>Pseudomonadota</taxon>
        <taxon>Alphaproteobacteria</taxon>
        <taxon>Rhodospirillales</taxon>
        <taxon>Magnetovibrionaceae</taxon>
        <taxon>Magnetovibrio</taxon>
    </lineage>
</organism>
<protein>
    <submittedName>
        <fullName evidence="2">Uncharacterized protein</fullName>
    </submittedName>
</protein>
<keyword evidence="3" id="KW-1185">Reference proteome</keyword>
<dbReference type="RefSeq" id="WP_069959549.1">
    <property type="nucleotide sequence ID" value="NZ_MCGG01000084.1"/>
</dbReference>
<dbReference type="EMBL" id="MCGG01000084">
    <property type="protein sequence ID" value="OEJ63798.1"/>
    <property type="molecule type" value="Genomic_DNA"/>
</dbReference>
<name>A0A1E5Q2X7_9PROT</name>
<sequence length="64" mass="6546">MSALLILTASGFLAGFFWGFKKPANYCHLGTAGAQAFGNRFGSGMINGVIVGALVGIVSYVAFG</sequence>
<dbReference type="AlphaFoldDB" id="A0A1E5Q2X7"/>
<reference evidence="3" key="1">
    <citation type="submission" date="2016-07" db="EMBL/GenBank/DDBJ databases">
        <authorList>
            <person name="Florea S."/>
            <person name="Webb J.S."/>
            <person name="Jaromczyk J."/>
            <person name="Schardl C.L."/>
        </authorList>
    </citation>
    <scope>NUCLEOTIDE SEQUENCE [LARGE SCALE GENOMIC DNA]</scope>
    <source>
        <strain evidence="3">MV-1</strain>
    </source>
</reference>